<gene>
    <name evidence="7" type="ORF">EIP75_19185</name>
</gene>
<organism evidence="7 8">
    <name type="scientific">Aquabacterium soli</name>
    <dbReference type="NCBI Taxonomy" id="2493092"/>
    <lineage>
        <taxon>Bacteria</taxon>
        <taxon>Pseudomonadati</taxon>
        <taxon>Pseudomonadota</taxon>
        <taxon>Betaproteobacteria</taxon>
        <taxon>Burkholderiales</taxon>
        <taxon>Aquabacterium</taxon>
    </lineage>
</organism>
<evidence type="ECO:0000256" key="3">
    <source>
        <dbReference type="ARBA" id="ARBA00023125"/>
    </source>
</evidence>
<dbReference type="SUPFAM" id="SSF53850">
    <property type="entry name" value="Periplasmic binding protein-like II"/>
    <property type="match status" value="1"/>
</dbReference>
<dbReference type="InterPro" id="IPR036388">
    <property type="entry name" value="WH-like_DNA-bd_sf"/>
</dbReference>
<dbReference type="GO" id="GO:0000976">
    <property type="term" value="F:transcription cis-regulatory region binding"/>
    <property type="evidence" value="ECO:0007669"/>
    <property type="project" value="TreeGrafter"/>
</dbReference>
<evidence type="ECO:0000256" key="1">
    <source>
        <dbReference type="ARBA" id="ARBA00009437"/>
    </source>
</evidence>
<evidence type="ECO:0000313" key="8">
    <source>
        <dbReference type="Proteomes" id="UP000269265"/>
    </source>
</evidence>
<dbReference type="OrthoDB" id="9785745at2"/>
<dbReference type="Pfam" id="PF03466">
    <property type="entry name" value="LysR_substrate"/>
    <property type="match status" value="1"/>
</dbReference>
<dbReference type="Proteomes" id="UP000269265">
    <property type="component" value="Unassembled WGS sequence"/>
</dbReference>
<dbReference type="PROSITE" id="PS50931">
    <property type="entry name" value="HTH_LYSR"/>
    <property type="match status" value="1"/>
</dbReference>
<evidence type="ECO:0000313" key="7">
    <source>
        <dbReference type="EMBL" id="RRS02708.1"/>
    </source>
</evidence>
<dbReference type="EMBL" id="RSED01000019">
    <property type="protein sequence ID" value="RRS02708.1"/>
    <property type="molecule type" value="Genomic_DNA"/>
</dbReference>
<evidence type="ECO:0000259" key="6">
    <source>
        <dbReference type="PROSITE" id="PS50931"/>
    </source>
</evidence>
<sequence length="338" mass="37438">MKSVTFRQLRVYTEVAKHLSFSRAAEALHLSPPAVTMQVKELEGHVGLPLFERQGKQVQLTMAGEYFIVYAKRLMSTLKDAENVMARFKRVETGVLTIGLLSTAGYFLPSLLARFRAEHPGVDVRLDVTRDLTKLLDRLHSNEIDLAVMGRPPREYALRSEPFAGHPMVFVCTPGHPLLSVGHPPLEALVHYPLIVRELGSEVRHALDNYLRERRLAPRIAMEIPSNETIKASVMAGLGIGFLSLHAVAAELRGGQLQIIEFEGTPIMRTWNLVHEVSKVLSPAAEAFRYLMLEHGETLIAEQASQLLGRGPSPSPLAPEQHTRPYRLAGGETPADAS</sequence>
<dbReference type="FunFam" id="1.10.10.10:FF:000001">
    <property type="entry name" value="LysR family transcriptional regulator"/>
    <property type="match status" value="1"/>
</dbReference>
<feature type="domain" description="HTH lysR-type" evidence="6">
    <location>
        <begin position="4"/>
        <end position="61"/>
    </location>
</feature>
<dbReference type="InterPro" id="IPR005119">
    <property type="entry name" value="LysR_subst-bd"/>
</dbReference>
<dbReference type="Gene3D" id="3.40.190.290">
    <property type="match status" value="1"/>
</dbReference>
<keyword evidence="4" id="KW-0804">Transcription</keyword>
<proteinExistence type="inferred from homology"/>
<comment type="similarity">
    <text evidence="1">Belongs to the LysR transcriptional regulatory family.</text>
</comment>
<keyword evidence="3" id="KW-0238">DNA-binding</keyword>
<name>A0A3R8YKU0_9BURK</name>
<comment type="caution">
    <text evidence="7">The sequence shown here is derived from an EMBL/GenBank/DDBJ whole genome shotgun (WGS) entry which is preliminary data.</text>
</comment>
<accession>A0A3R8YKU0</accession>
<dbReference type="AlphaFoldDB" id="A0A3R8YKU0"/>
<reference evidence="7 8" key="1">
    <citation type="submission" date="2018-12" db="EMBL/GenBank/DDBJ databases">
        <title>The whole draft genome of Aquabacterium sp. SJQ9.</title>
        <authorList>
            <person name="Sun L."/>
            <person name="Gao X."/>
            <person name="Chen W."/>
            <person name="Huang K."/>
        </authorList>
    </citation>
    <scope>NUCLEOTIDE SEQUENCE [LARGE SCALE GENOMIC DNA]</scope>
    <source>
        <strain evidence="7 8">SJQ9</strain>
    </source>
</reference>
<dbReference type="PANTHER" id="PTHR30126">
    <property type="entry name" value="HTH-TYPE TRANSCRIPTIONAL REGULATOR"/>
    <property type="match status" value="1"/>
</dbReference>
<dbReference type="InterPro" id="IPR000847">
    <property type="entry name" value="LysR_HTH_N"/>
</dbReference>
<dbReference type="RefSeq" id="WP_125244902.1">
    <property type="nucleotide sequence ID" value="NZ_RSED01000019.1"/>
</dbReference>
<dbReference type="InterPro" id="IPR036390">
    <property type="entry name" value="WH_DNA-bd_sf"/>
</dbReference>
<dbReference type="PRINTS" id="PR00039">
    <property type="entry name" value="HTHLYSR"/>
</dbReference>
<evidence type="ECO:0000256" key="2">
    <source>
        <dbReference type="ARBA" id="ARBA00023015"/>
    </source>
</evidence>
<dbReference type="Pfam" id="PF00126">
    <property type="entry name" value="HTH_1"/>
    <property type="match status" value="1"/>
</dbReference>
<dbReference type="Gene3D" id="1.10.10.10">
    <property type="entry name" value="Winged helix-like DNA-binding domain superfamily/Winged helix DNA-binding domain"/>
    <property type="match status" value="1"/>
</dbReference>
<evidence type="ECO:0000256" key="4">
    <source>
        <dbReference type="ARBA" id="ARBA00023163"/>
    </source>
</evidence>
<dbReference type="SUPFAM" id="SSF46785">
    <property type="entry name" value="Winged helix' DNA-binding domain"/>
    <property type="match status" value="1"/>
</dbReference>
<keyword evidence="8" id="KW-1185">Reference proteome</keyword>
<dbReference type="GO" id="GO:0003700">
    <property type="term" value="F:DNA-binding transcription factor activity"/>
    <property type="evidence" value="ECO:0007669"/>
    <property type="project" value="InterPro"/>
</dbReference>
<keyword evidence="2" id="KW-0805">Transcription regulation</keyword>
<dbReference type="PANTHER" id="PTHR30126:SF5">
    <property type="entry name" value="HTH-TYPE TRANSCRIPTIONAL ACTIVATOR CMPR"/>
    <property type="match status" value="1"/>
</dbReference>
<evidence type="ECO:0000256" key="5">
    <source>
        <dbReference type="SAM" id="MobiDB-lite"/>
    </source>
</evidence>
<feature type="region of interest" description="Disordered" evidence="5">
    <location>
        <begin position="308"/>
        <end position="338"/>
    </location>
</feature>
<protein>
    <submittedName>
        <fullName evidence="7">LysR family transcriptional regulator</fullName>
    </submittedName>
</protein>